<comment type="caution">
    <text evidence="4">The sequence shown here is derived from an EMBL/GenBank/DDBJ whole genome shotgun (WGS) entry which is preliminary data.</text>
</comment>
<dbReference type="AlphaFoldDB" id="A0AAN8SDE3"/>
<feature type="domain" description="UBA" evidence="2">
    <location>
        <begin position="437"/>
        <end position="482"/>
    </location>
</feature>
<dbReference type="InterPro" id="IPR023340">
    <property type="entry name" value="UMA"/>
</dbReference>
<evidence type="ECO:0000313" key="4">
    <source>
        <dbReference type="EMBL" id="KAK6643791.1"/>
    </source>
</evidence>
<proteinExistence type="predicted"/>
<evidence type="ECO:0000259" key="3">
    <source>
        <dbReference type="PROSITE" id="PS51497"/>
    </source>
</evidence>
<feature type="compositionally biased region" description="Basic and acidic residues" evidence="1">
    <location>
        <begin position="348"/>
        <end position="357"/>
    </location>
</feature>
<name>A0AAN8SDE3_POLSC</name>
<dbReference type="InterPro" id="IPR038870">
    <property type="entry name" value="UBAP1"/>
</dbReference>
<protein>
    <submittedName>
        <fullName evidence="4">Uncharacterized protein</fullName>
    </submittedName>
</protein>
<dbReference type="SUPFAM" id="SSF46934">
    <property type="entry name" value="UBA-like"/>
    <property type="match status" value="1"/>
</dbReference>
<accession>A0AAN8SDE3</accession>
<reference evidence="4 5" key="1">
    <citation type="submission" date="2023-10" db="EMBL/GenBank/DDBJ databases">
        <title>Genomes of two closely related lineages of the louse Polyplax serrata with different host specificities.</title>
        <authorList>
            <person name="Martinu J."/>
            <person name="Tarabai H."/>
            <person name="Stefka J."/>
            <person name="Hypsa V."/>
        </authorList>
    </citation>
    <scope>NUCLEOTIDE SEQUENCE [LARGE SCALE GENOMIC DNA]</scope>
    <source>
        <strain evidence="4">HR10_N</strain>
    </source>
</reference>
<feature type="domain" description="UMA" evidence="3">
    <location>
        <begin position="17"/>
        <end position="62"/>
    </location>
</feature>
<sequence length="696" mass="78659">MLQHCIKNEKLQPNTFIDGVNVKISEQYKPPRRVILPVSCQNCSFGEALYKQYDFRLEQNVLNKLAEWKTLRREQFESRKERLTNEAKVCEEHYNCISVNSAKNEGSQQCHQQLNSNLTDSVLTPVCAKQISPSHKPVASNFNLSDFESDNSSPFDNMELKTINDMEVLATILSTNNMEQSIHNNNNIIDKDIGKNCLVLKNRNNEWGHTPINGYNNMTYSNVDCGQSVAAPQYKDFNQFGFYPIRDHMQISNYGLNDFSNQCGAAVSLDHSATVFNRQDPTLGKIKDSAGNASAVDGENSKCVPDIMLELEQELRENREREEEMEKRNKLIYLKESILSSNFKDHKGLPESSRRVQDGSALSKLPDPTCSLSPSTQKLICYISEMGFPLARVARACEMFQNNDKKIIEFLLQVQILEEKEYPGDLIEKALALNKFQLSDAVRYLEAMIVLLDLGFDEKRAEEALMATNNDRDKALDMLISCMGLVATLSHRPLQISPVTTSCADYRILTPITANNNVKCQLTSSYVNRKLQDVATQLQRELAIGTIRGFSHLCGVRNSSLRHSAHPHHRNCPSKKERTTNAISLWKTCLHQDKRKKPVAEASAGAWKNSHSIGAIRRTRELRDTKASCTRTVCYKWLHKINKHDHPNCDYCPPDKDTSPTPWRSALHGKGKDLEAAVGSLNSKNIIDKIASEKSS</sequence>
<dbReference type="PANTHER" id="PTHR15960:SF5">
    <property type="entry name" value="LD44032P"/>
    <property type="match status" value="1"/>
</dbReference>
<evidence type="ECO:0000313" key="5">
    <source>
        <dbReference type="Proteomes" id="UP001372834"/>
    </source>
</evidence>
<dbReference type="CDD" id="cd14316">
    <property type="entry name" value="UBA2_UBAP1_like"/>
    <property type="match status" value="1"/>
</dbReference>
<dbReference type="EMBL" id="JAWJWE010000001">
    <property type="protein sequence ID" value="KAK6643791.1"/>
    <property type="molecule type" value="Genomic_DNA"/>
</dbReference>
<dbReference type="InterPro" id="IPR042575">
    <property type="entry name" value="UBAP1_C"/>
</dbReference>
<dbReference type="PANTHER" id="PTHR15960">
    <property type="entry name" value="LD44032P"/>
    <property type="match status" value="1"/>
</dbReference>
<dbReference type="GO" id="GO:0043130">
    <property type="term" value="F:ubiquitin binding"/>
    <property type="evidence" value="ECO:0007669"/>
    <property type="project" value="InterPro"/>
</dbReference>
<organism evidence="4 5">
    <name type="scientific">Polyplax serrata</name>
    <name type="common">Common mouse louse</name>
    <dbReference type="NCBI Taxonomy" id="468196"/>
    <lineage>
        <taxon>Eukaryota</taxon>
        <taxon>Metazoa</taxon>
        <taxon>Ecdysozoa</taxon>
        <taxon>Arthropoda</taxon>
        <taxon>Hexapoda</taxon>
        <taxon>Insecta</taxon>
        <taxon>Pterygota</taxon>
        <taxon>Neoptera</taxon>
        <taxon>Paraneoptera</taxon>
        <taxon>Psocodea</taxon>
        <taxon>Troctomorpha</taxon>
        <taxon>Phthiraptera</taxon>
        <taxon>Anoplura</taxon>
        <taxon>Polyplacidae</taxon>
        <taxon>Polyplax</taxon>
    </lineage>
</organism>
<dbReference type="PROSITE" id="PS51497">
    <property type="entry name" value="UMA"/>
    <property type="match status" value="1"/>
</dbReference>
<evidence type="ECO:0000256" key="1">
    <source>
        <dbReference type="SAM" id="MobiDB-lite"/>
    </source>
</evidence>
<feature type="region of interest" description="Disordered" evidence="1">
    <location>
        <begin position="348"/>
        <end position="367"/>
    </location>
</feature>
<dbReference type="Proteomes" id="UP001372834">
    <property type="component" value="Unassembled WGS sequence"/>
</dbReference>
<dbReference type="PROSITE" id="PS50030">
    <property type="entry name" value="UBA"/>
    <property type="match status" value="1"/>
</dbReference>
<evidence type="ECO:0000259" key="2">
    <source>
        <dbReference type="PROSITE" id="PS50030"/>
    </source>
</evidence>
<dbReference type="InterPro" id="IPR009060">
    <property type="entry name" value="UBA-like_sf"/>
</dbReference>
<gene>
    <name evidence="4" type="ORF">RUM43_000054</name>
</gene>
<dbReference type="GO" id="GO:0043162">
    <property type="term" value="P:ubiquitin-dependent protein catabolic process via the multivesicular body sorting pathway"/>
    <property type="evidence" value="ECO:0007669"/>
    <property type="project" value="InterPro"/>
</dbReference>
<dbReference type="Gene3D" id="1.20.120.1920">
    <property type="entry name" value="UBAP1 SOUBA domain"/>
    <property type="match status" value="1"/>
</dbReference>
<dbReference type="GO" id="GO:0000813">
    <property type="term" value="C:ESCRT I complex"/>
    <property type="evidence" value="ECO:0007669"/>
    <property type="project" value="InterPro"/>
</dbReference>
<dbReference type="InterPro" id="IPR015940">
    <property type="entry name" value="UBA"/>
</dbReference>